<feature type="compositionally biased region" description="Acidic residues" evidence="1">
    <location>
        <begin position="139"/>
        <end position="153"/>
    </location>
</feature>
<accession>A0ABY6D6X6</accession>
<feature type="region of interest" description="Disordered" evidence="1">
    <location>
        <begin position="125"/>
        <end position="176"/>
    </location>
</feature>
<evidence type="ECO:0000313" key="2">
    <source>
        <dbReference type="EMBL" id="UXX81897.1"/>
    </source>
</evidence>
<dbReference type="Proteomes" id="UP001064087">
    <property type="component" value="Chromosome"/>
</dbReference>
<dbReference type="EMBL" id="CP106738">
    <property type="protein sequence ID" value="UXX81897.1"/>
    <property type="molecule type" value="Genomic_DNA"/>
</dbReference>
<dbReference type="RefSeq" id="WP_263046982.1">
    <property type="nucleotide sequence ID" value="NZ_CP106738.1"/>
</dbReference>
<evidence type="ECO:0000313" key="3">
    <source>
        <dbReference type="Proteomes" id="UP001064087"/>
    </source>
</evidence>
<organism evidence="2 3">
    <name type="scientific">Roseovarius pelagicus</name>
    <dbReference type="NCBI Taxonomy" id="2980108"/>
    <lineage>
        <taxon>Bacteria</taxon>
        <taxon>Pseudomonadati</taxon>
        <taxon>Pseudomonadota</taxon>
        <taxon>Alphaproteobacteria</taxon>
        <taxon>Rhodobacterales</taxon>
        <taxon>Roseobacteraceae</taxon>
        <taxon>Roseovarius</taxon>
    </lineage>
</organism>
<reference evidence="2" key="1">
    <citation type="submission" date="2022-10" db="EMBL/GenBank/DDBJ databases">
        <title>Roseovarius pelagicus sp. nov., isolated from Arctic seawater.</title>
        <authorList>
            <person name="Hong Y.W."/>
            <person name="Hwang C.Y."/>
        </authorList>
    </citation>
    <scope>NUCLEOTIDE SEQUENCE</scope>
    <source>
        <strain evidence="2">HL-MP18</strain>
    </source>
</reference>
<proteinExistence type="predicted"/>
<dbReference type="InterPro" id="IPR036388">
    <property type="entry name" value="WH-like_DNA-bd_sf"/>
</dbReference>
<evidence type="ECO:0000256" key="1">
    <source>
        <dbReference type="SAM" id="MobiDB-lite"/>
    </source>
</evidence>
<protein>
    <submittedName>
        <fullName evidence="2">Uncharacterized protein</fullName>
    </submittedName>
</protein>
<dbReference type="Gene3D" id="1.10.10.10">
    <property type="entry name" value="Winged helix-like DNA-binding domain superfamily/Winged helix DNA-binding domain"/>
    <property type="match status" value="1"/>
</dbReference>
<sequence>MNRREFTQALFGSGVAAVAPLPALGKAAVPVARSRYIFAVALAHARTGISVDMIADQVGVRNHTARRLFAQLIRRGVVETPNATGMARLSAPLLRITSQEMVMGPGGTAVVRGSVQDTLVRALDQSNTSQQRRALPVEDNPEDSAQDVDEVPAEDLSLSNDDSEPPEALVAERSAE</sequence>
<name>A0ABY6D6X6_9RHOB</name>
<keyword evidence="3" id="KW-1185">Reference proteome</keyword>
<gene>
    <name evidence="2" type="ORF">N7U68_12265</name>
</gene>